<evidence type="ECO:0000313" key="2">
    <source>
        <dbReference type="Proteomes" id="UP000094165"/>
    </source>
</evidence>
<proteinExistence type="predicted"/>
<gene>
    <name evidence="1" type="ORF">A130_07750</name>
</gene>
<dbReference type="EMBL" id="AJYW02000285">
    <property type="protein sequence ID" value="OEE71669.1"/>
    <property type="molecule type" value="Genomic_DNA"/>
</dbReference>
<comment type="caution">
    <text evidence="1">The sequence shown here is derived from an EMBL/GenBank/DDBJ whole genome shotgun (WGS) entry which is preliminary data.</text>
</comment>
<dbReference type="Proteomes" id="UP000094165">
    <property type="component" value="Unassembled WGS sequence"/>
</dbReference>
<dbReference type="AlphaFoldDB" id="A0A1E5CP54"/>
<name>A0A1E5CP54_9VIBR</name>
<keyword evidence="2" id="KW-1185">Reference proteome</keyword>
<sequence length="99" mass="11914">MKYEENKVQQELLNSCVYSILDRDVQLRIQNMDVQFRGNKLENYKLMVEFTIFYYSSAINNYRTEIFLAEASYTDDLEIKIRYQKLPKDLVKNAPHILH</sequence>
<reference evidence="1 2" key="1">
    <citation type="journal article" date="2012" name="Science">
        <title>Ecological populations of bacteria act as socially cohesive units of antibiotic production and resistance.</title>
        <authorList>
            <person name="Cordero O.X."/>
            <person name="Wildschutte H."/>
            <person name="Kirkup B."/>
            <person name="Proehl S."/>
            <person name="Ngo L."/>
            <person name="Hussain F."/>
            <person name="Le Roux F."/>
            <person name="Mincer T."/>
            <person name="Polz M.F."/>
        </authorList>
    </citation>
    <scope>NUCLEOTIDE SEQUENCE [LARGE SCALE GENOMIC DNA]</scope>
    <source>
        <strain evidence="1 2">FF-238</strain>
    </source>
</reference>
<evidence type="ECO:0000313" key="1">
    <source>
        <dbReference type="EMBL" id="OEE71669.1"/>
    </source>
</evidence>
<accession>A0A1E5CP54</accession>
<protein>
    <submittedName>
        <fullName evidence="1">Uncharacterized protein</fullName>
    </submittedName>
</protein>
<organism evidence="1 2">
    <name type="scientific">Vibrio genomosp. F6 str. FF-238</name>
    <dbReference type="NCBI Taxonomy" id="1191298"/>
    <lineage>
        <taxon>Bacteria</taxon>
        <taxon>Pseudomonadati</taxon>
        <taxon>Pseudomonadota</taxon>
        <taxon>Gammaproteobacteria</taxon>
        <taxon>Vibrionales</taxon>
        <taxon>Vibrionaceae</taxon>
        <taxon>Vibrio</taxon>
    </lineage>
</organism>